<dbReference type="InterPro" id="IPR003653">
    <property type="entry name" value="Peptidase_C48_C"/>
</dbReference>
<reference evidence="6 7" key="1">
    <citation type="journal article" date="2014" name="Nat. Genet.">
        <title>Genome sequence of the hot pepper provides insights into the evolution of pungency in Capsicum species.</title>
        <authorList>
            <person name="Kim S."/>
            <person name="Park M."/>
            <person name="Yeom S.I."/>
            <person name="Kim Y.M."/>
            <person name="Lee J.M."/>
            <person name="Lee H.A."/>
            <person name="Seo E."/>
            <person name="Choi J."/>
            <person name="Cheong K."/>
            <person name="Kim K.T."/>
            <person name="Jung K."/>
            <person name="Lee G.W."/>
            <person name="Oh S.K."/>
            <person name="Bae C."/>
            <person name="Kim S.B."/>
            <person name="Lee H.Y."/>
            <person name="Kim S.Y."/>
            <person name="Kim M.S."/>
            <person name="Kang B.C."/>
            <person name="Jo Y.D."/>
            <person name="Yang H.B."/>
            <person name="Jeong H.J."/>
            <person name="Kang W.H."/>
            <person name="Kwon J.K."/>
            <person name="Shin C."/>
            <person name="Lim J.Y."/>
            <person name="Park J.H."/>
            <person name="Huh J.H."/>
            <person name="Kim J.S."/>
            <person name="Kim B.D."/>
            <person name="Cohen O."/>
            <person name="Paran I."/>
            <person name="Suh M.C."/>
            <person name="Lee S.B."/>
            <person name="Kim Y.K."/>
            <person name="Shin Y."/>
            <person name="Noh S.J."/>
            <person name="Park J."/>
            <person name="Seo Y.S."/>
            <person name="Kwon S.Y."/>
            <person name="Kim H.A."/>
            <person name="Park J.M."/>
            <person name="Kim H.J."/>
            <person name="Choi S.B."/>
            <person name="Bosland P.W."/>
            <person name="Reeves G."/>
            <person name="Jo S.H."/>
            <person name="Lee B.W."/>
            <person name="Cho H.T."/>
            <person name="Choi H.S."/>
            <person name="Lee M.S."/>
            <person name="Yu Y."/>
            <person name="Do Choi Y."/>
            <person name="Park B.S."/>
            <person name="van Deynze A."/>
            <person name="Ashrafi H."/>
            <person name="Hill T."/>
            <person name="Kim W.T."/>
            <person name="Pai H.S."/>
            <person name="Ahn H.K."/>
            <person name="Yeam I."/>
            <person name="Giovannoni J.J."/>
            <person name="Rose J.K."/>
            <person name="Sorensen I."/>
            <person name="Lee S.J."/>
            <person name="Kim R.W."/>
            <person name="Choi I.Y."/>
            <person name="Choi B.S."/>
            <person name="Lim J.S."/>
            <person name="Lee Y.H."/>
            <person name="Choi D."/>
        </authorList>
    </citation>
    <scope>NUCLEOTIDE SEQUENCE [LARGE SCALE GENOMIC DNA]</scope>
    <source>
        <strain evidence="7">cv. CM334</strain>
    </source>
</reference>
<evidence type="ECO:0000259" key="5">
    <source>
        <dbReference type="Pfam" id="PF02902"/>
    </source>
</evidence>
<dbReference type="Proteomes" id="UP000222542">
    <property type="component" value="Unassembled WGS sequence"/>
</dbReference>
<dbReference type="AlphaFoldDB" id="A0A2G3AI49"/>
<evidence type="ECO:0000256" key="1">
    <source>
        <dbReference type="ARBA" id="ARBA00005234"/>
    </source>
</evidence>
<reference evidence="6 7" key="2">
    <citation type="journal article" date="2017" name="Genome Biol.">
        <title>New reference genome sequences of hot pepper reveal the massive evolution of plant disease-resistance genes by retroduplication.</title>
        <authorList>
            <person name="Kim S."/>
            <person name="Park J."/>
            <person name="Yeom S.I."/>
            <person name="Kim Y.M."/>
            <person name="Seo E."/>
            <person name="Kim K.T."/>
            <person name="Kim M.S."/>
            <person name="Lee J.M."/>
            <person name="Cheong K."/>
            <person name="Shin H.S."/>
            <person name="Kim S.B."/>
            <person name="Han K."/>
            <person name="Lee J."/>
            <person name="Park M."/>
            <person name="Lee H.A."/>
            <person name="Lee H.Y."/>
            <person name="Lee Y."/>
            <person name="Oh S."/>
            <person name="Lee J.H."/>
            <person name="Choi E."/>
            <person name="Choi E."/>
            <person name="Lee S.E."/>
            <person name="Jeon J."/>
            <person name="Kim H."/>
            <person name="Choi G."/>
            <person name="Song H."/>
            <person name="Lee J."/>
            <person name="Lee S.C."/>
            <person name="Kwon J.K."/>
            <person name="Lee H.Y."/>
            <person name="Koo N."/>
            <person name="Hong Y."/>
            <person name="Kim R.W."/>
            <person name="Kang W.H."/>
            <person name="Huh J.H."/>
            <person name="Kang B.C."/>
            <person name="Yang T.J."/>
            <person name="Lee Y.H."/>
            <person name="Bennetzen J.L."/>
            <person name="Choi D."/>
        </authorList>
    </citation>
    <scope>NUCLEOTIDE SEQUENCE [LARGE SCALE GENOMIC DNA]</scope>
    <source>
        <strain evidence="7">cv. CM334</strain>
    </source>
</reference>
<comment type="caution">
    <text evidence="6">The sequence shown here is derived from an EMBL/GenBank/DDBJ whole genome shotgun (WGS) entry which is preliminary data.</text>
</comment>
<dbReference type="Gene3D" id="3.40.395.10">
    <property type="entry name" value="Adenoviral Proteinase, Chain A"/>
    <property type="match status" value="1"/>
</dbReference>
<name>A0A2G3AI49_CAPAN</name>
<evidence type="ECO:0000313" key="7">
    <source>
        <dbReference type="Proteomes" id="UP000222542"/>
    </source>
</evidence>
<feature type="domain" description="Ubiquitin-like protease family profile" evidence="5">
    <location>
        <begin position="309"/>
        <end position="342"/>
    </location>
</feature>
<keyword evidence="3" id="KW-0378">Hydrolase</keyword>
<protein>
    <recommendedName>
        <fullName evidence="5">Ubiquitin-like protease family profile domain-containing protein</fullName>
    </recommendedName>
</protein>
<sequence>MTPKIKETESSPSKGTSEAAKLHSPLYELALQALSQSEAKYNKHGEEEYFKRDDPNANSPFTEDLVNTFSIDHYVVRIQCDGATNLTDDFVAWAFEAIPYLRQQVNYRKEVSYPRILRWLLTKTDKNIKFLDLFNSPTEAIVDPWLVPTNQELKMPFFLTSRFVQTLSDSKFFETINHFDYDHTGYTNFATSSECSACRCQNCKAKHDGVINAINALTAFIKEMISKRGVNPSKRISYPYIPLEIKVDFTVEATAKQHNATVYNPSTASKEEEKVEPMKVSQNEECLINIIKGFSIPTGLPWNLVDEEYILINCGDEFHWVLAVIVLKERRIRVYDSMSQMRHSGSSCEI</sequence>
<organism evidence="6 7">
    <name type="scientific">Capsicum annuum</name>
    <name type="common">Capsicum pepper</name>
    <dbReference type="NCBI Taxonomy" id="4072"/>
    <lineage>
        <taxon>Eukaryota</taxon>
        <taxon>Viridiplantae</taxon>
        <taxon>Streptophyta</taxon>
        <taxon>Embryophyta</taxon>
        <taxon>Tracheophyta</taxon>
        <taxon>Spermatophyta</taxon>
        <taxon>Magnoliopsida</taxon>
        <taxon>eudicotyledons</taxon>
        <taxon>Gunneridae</taxon>
        <taxon>Pentapetalae</taxon>
        <taxon>asterids</taxon>
        <taxon>lamiids</taxon>
        <taxon>Solanales</taxon>
        <taxon>Solanaceae</taxon>
        <taxon>Solanoideae</taxon>
        <taxon>Capsiceae</taxon>
        <taxon>Capsicum</taxon>
    </lineage>
</organism>
<dbReference type="SUPFAM" id="SSF54001">
    <property type="entry name" value="Cysteine proteinases"/>
    <property type="match status" value="1"/>
</dbReference>
<dbReference type="Pfam" id="PF02902">
    <property type="entry name" value="Peptidase_C48"/>
    <property type="match status" value="1"/>
</dbReference>
<dbReference type="InterPro" id="IPR038765">
    <property type="entry name" value="Papain-like_cys_pep_sf"/>
</dbReference>
<dbReference type="GO" id="GO:0008234">
    <property type="term" value="F:cysteine-type peptidase activity"/>
    <property type="evidence" value="ECO:0007669"/>
    <property type="project" value="InterPro"/>
</dbReference>
<evidence type="ECO:0000313" key="6">
    <source>
        <dbReference type="EMBL" id="PHT93916.1"/>
    </source>
</evidence>
<comment type="similarity">
    <text evidence="1">Belongs to the peptidase C48 family.</text>
</comment>
<proteinExistence type="inferred from homology"/>
<feature type="region of interest" description="Disordered" evidence="4">
    <location>
        <begin position="1"/>
        <end position="20"/>
    </location>
</feature>
<dbReference type="PANTHER" id="PTHR31470:SF46">
    <property type="entry name" value="ULP1 PROTEASE FAMILY, C-TERMINAL CATALYTIC DOMAIN CONTAINING PROTEIN"/>
    <property type="match status" value="1"/>
</dbReference>
<gene>
    <name evidence="6" type="ORF">T459_01798</name>
</gene>
<evidence type="ECO:0000256" key="4">
    <source>
        <dbReference type="SAM" id="MobiDB-lite"/>
    </source>
</evidence>
<evidence type="ECO:0000256" key="2">
    <source>
        <dbReference type="ARBA" id="ARBA00022670"/>
    </source>
</evidence>
<dbReference type="EMBL" id="AYRZ02000001">
    <property type="protein sequence ID" value="PHT93916.1"/>
    <property type="molecule type" value="Genomic_DNA"/>
</dbReference>
<keyword evidence="7" id="KW-1185">Reference proteome</keyword>
<evidence type="ECO:0000256" key="3">
    <source>
        <dbReference type="ARBA" id="ARBA00022801"/>
    </source>
</evidence>
<dbReference type="GO" id="GO:0006508">
    <property type="term" value="P:proteolysis"/>
    <property type="evidence" value="ECO:0007669"/>
    <property type="project" value="UniProtKB-KW"/>
</dbReference>
<accession>A0A2G3AI49</accession>
<keyword evidence="2" id="KW-0645">Protease</keyword>
<dbReference type="PANTHER" id="PTHR31470">
    <property type="entry name" value="CYSTEINE PROTEINASES SUPERFAMILY PROTEIN-RELATED-RELATED"/>
    <property type="match status" value="1"/>
</dbReference>
<dbReference type="Gramene" id="PHT93916">
    <property type="protein sequence ID" value="PHT93916"/>
    <property type="gene ID" value="T459_01798"/>
</dbReference>